<dbReference type="InterPro" id="IPR038765">
    <property type="entry name" value="Papain-like_cys_pep_sf"/>
</dbReference>
<dbReference type="PRINTS" id="PR01852">
    <property type="entry name" value="SIBAPROTEIN"/>
</dbReference>
<dbReference type="Proteomes" id="UP000002359">
    <property type="component" value="Chromosome"/>
</dbReference>
<gene>
    <name evidence="5" type="ordered locus">SSGZ1_0019</name>
</gene>
<dbReference type="Pfam" id="PF24568">
    <property type="entry name" value="CC_PcsB"/>
    <property type="match status" value="1"/>
</dbReference>
<protein>
    <submittedName>
        <fullName evidence="5">ChaP</fullName>
    </submittedName>
</protein>
<evidence type="ECO:0000256" key="1">
    <source>
        <dbReference type="ARBA" id="ARBA00022729"/>
    </source>
</evidence>
<evidence type="ECO:0000256" key="2">
    <source>
        <dbReference type="SAM" id="Coils"/>
    </source>
</evidence>
<evidence type="ECO:0000313" key="6">
    <source>
        <dbReference type="Proteomes" id="UP000002359"/>
    </source>
</evidence>
<dbReference type="InterPro" id="IPR007921">
    <property type="entry name" value="CHAP_dom"/>
</dbReference>
<feature type="coiled-coil region" evidence="2">
    <location>
        <begin position="161"/>
        <end position="254"/>
    </location>
</feature>
<dbReference type="PATRIC" id="fig|423211.3.peg.19"/>
<evidence type="ECO:0000256" key="3">
    <source>
        <dbReference type="SAM" id="MobiDB-lite"/>
    </source>
</evidence>
<dbReference type="HOGENOM" id="CLU_034085_2_2_9"/>
<dbReference type="SUPFAM" id="SSF54001">
    <property type="entry name" value="Cysteine proteinases"/>
    <property type="match status" value="1"/>
</dbReference>
<dbReference type="EMBL" id="CP000837">
    <property type="protein sequence ID" value="ADE30484.1"/>
    <property type="molecule type" value="Genomic_DNA"/>
</dbReference>
<dbReference type="AlphaFoldDB" id="D5AF69"/>
<name>D5AF69_STRGZ</name>
<feature type="region of interest" description="Disordered" evidence="3">
    <location>
        <begin position="286"/>
        <end position="314"/>
    </location>
</feature>
<dbReference type="InterPro" id="IPR057309">
    <property type="entry name" value="PcsB_CC"/>
</dbReference>
<accession>D5AF69</accession>
<sequence length="431" mass="46091">MRESESIEELCSDMKKKILATIMLSTVVLSNANYVAVISANDVDSQIATKNQQISELTAQQAEAQQQVDAIQGQVDAIVSEQAKLTEENTRLEAESQTLAADIERLSADIVSRDGALKEQARSAQVDGSASSYINTILDSKSIIDAVSRVNAMREIISANNRMLEQQKADKEAIVEKQKANQEAITTLAANRQKLEDDAQVLQVRQAELEAAKLNLAVQKATAEDEKNSLLVQKAAAEEAARQAAARQAEYQAQQAALAQQQVASVSAPVVSTLVETTVTETVAAPTQTVSQSTPTVSTPTTSTSSGSGSSAAANNARYDASSYPVGECTWGVKSQLSWVGPYWGDAKQWLASARAEGFSTGSTPQVGAIAVWTGGYYGHVAVVTAVQSSTSIQVVESNYMGRRYIGNHRGGYFNPTTTSEGAVYYIYPPY</sequence>
<feature type="domain" description="Peptidase C51" evidence="4">
    <location>
        <begin position="304"/>
        <end position="428"/>
    </location>
</feature>
<proteinExistence type="predicted"/>
<dbReference type="Gene3D" id="3.90.1720.10">
    <property type="entry name" value="endopeptidase domain like (from Nostoc punctiforme)"/>
    <property type="match status" value="1"/>
</dbReference>
<dbReference type="InterPro" id="IPR009148">
    <property type="entry name" value="PcsB-like"/>
</dbReference>
<organism evidence="5 6">
    <name type="scientific">Streptococcus suis (strain GZ1)</name>
    <dbReference type="NCBI Taxonomy" id="423211"/>
    <lineage>
        <taxon>Bacteria</taxon>
        <taxon>Bacillati</taxon>
        <taxon>Bacillota</taxon>
        <taxon>Bacilli</taxon>
        <taxon>Lactobacillales</taxon>
        <taxon>Streptococcaceae</taxon>
        <taxon>Streptococcus</taxon>
    </lineage>
</organism>
<evidence type="ECO:0000259" key="4">
    <source>
        <dbReference type="PROSITE" id="PS50911"/>
    </source>
</evidence>
<dbReference type="SMR" id="D5AF69"/>
<dbReference type="PROSITE" id="PS50911">
    <property type="entry name" value="CHAP"/>
    <property type="match status" value="1"/>
</dbReference>
<dbReference type="KEGG" id="ssw:SSGZ1_0019"/>
<dbReference type="InterPro" id="IPR058088">
    <property type="entry name" value="PcsB"/>
</dbReference>
<dbReference type="Pfam" id="PF05257">
    <property type="entry name" value="CHAP"/>
    <property type="match status" value="1"/>
</dbReference>
<reference evidence="5 6" key="1">
    <citation type="journal article" date="2009" name="J. Infect. Dis.">
        <title>Clinical, experimental, and genomic differences between intermediately pathogenic, highly pathogenic, and epidemic Streptococcus suis.</title>
        <authorList>
            <person name="Ye C."/>
            <person name="Zheng H."/>
            <person name="Zhang J."/>
            <person name="Jing H."/>
            <person name="Wang L."/>
            <person name="Xiong Y."/>
            <person name="Wang W."/>
            <person name="Zhou Z."/>
            <person name="Sun Q."/>
            <person name="Luo X."/>
            <person name="Du H."/>
            <person name="Gottschalk M."/>
            <person name="Xu J."/>
        </authorList>
    </citation>
    <scope>NUCLEOTIDE SEQUENCE [LARGE SCALE GENOMIC DNA]</scope>
    <source>
        <strain evidence="5 6">GZ1</strain>
    </source>
</reference>
<feature type="coiled-coil region" evidence="2">
    <location>
        <begin position="40"/>
        <end position="109"/>
    </location>
</feature>
<keyword evidence="2" id="KW-0175">Coiled coil</keyword>
<feature type="compositionally biased region" description="Low complexity" evidence="3">
    <location>
        <begin position="286"/>
        <end position="311"/>
    </location>
</feature>
<keyword evidence="1" id="KW-0732">Signal</keyword>
<evidence type="ECO:0000313" key="5">
    <source>
        <dbReference type="EMBL" id="ADE30484.1"/>
    </source>
</evidence>
<dbReference type="NCBIfam" id="NF046104">
    <property type="entry name" value="PptglHdxlasePcsB"/>
    <property type="match status" value="1"/>
</dbReference>
<dbReference type="Gene3D" id="6.10.250.3150">
    <property type="match status" value="1"/>
</dbReference>